<evidence type="ECO:0000256" key="4">
    <source>
        <dbReference type="ARBA" id="ARBA00022561"/>
    </source>
</evidence>
<accession>A0AAU7SSU2</accession>
<feature type="region of interest" description="Disordered" evidence="7">
    <location>
        <begin position="566"/>
        <end position="598"/>
    </location>
</feature>
<organism evidence="8">
    <name type="scientific">Gammatorquevirus homidi8</name>
    <dbReference type="NCBI Taxonomy" id="3048393"/>
    <lineage>
        <taxon>Viruses</taxon>
        <taxon>Monodnaviria</taxon>
        <taxon>Shotokuvirae</taxon>
        <taxon>Commensaviricota</taxon>
        <taxon>Cardeaviricetes</taxon>
        <taxon>Sanitavirales</taxon>
        <taxon>Anelloviridae</taxon>
        <taxon>Gammatorquevirus</taxon>
    </lineage>
</organism>
<dbReference type="Pfam" id="PF02956">
    <property type="entry name" value="TT_ORF1"/>
    <property type="match status" value="1"/>
</dbReference>
<evidence type="ECO:0000256" key="5">
    <source>
        <dbReference type="ARBA" id="ARBA00022844"/>
    </source>
</evidence>
<evidence type="ECO:0000256" key="1">
    <source>
        <dbReference type="ARBA" id="ARBA00004328"/>
    </source>
</evidence>
<dbReference type="InterPro" id="IPR004219">
    <property type="entry name" value="TTvirus_Unk"/>
</dbReference>
<evidence type="ECO:0000256" key="6">
    <source>
        <dbReference type="RuleBase" id="RU361230"/>
    </source>
</evidence>
<reference evidence="8" key="1">
    <citation type="submission" date="2024-05" db="EMBL/GenBank/DDBJ databases">
        <authorList>
            <person name="Laubscher F."/>
            <person name="Chudzinski V."/>
            <person name="Cordey S."/>
            <person name="Hosszu-Fellous K."/>
            <person name="Kaiser L."/>
        </authorList>
    </citation>
    <scope>NUCLEOTIDE SEQUENCE</scope>
    <source>
        <strain evidence="8">950D1-15</strain>
    </source>
</reference>
<evidence type="ECO:0000313" key="8">
    <source>
        <dbReference type="EMBL" id="XBU06616.1"/>
    </source>
</evidence>
<keyword evidence="4 6" id="KW-0167">Capsid protein</keyword>
<sequence length="660" mass="77861">MPFWWRRRRKNWWGRVYRRPRYNKYKRRKPTRRNYRRRPYGRRRRRRRRTRRKVRKKLQKITVKQWQPDSIVKCKIKGFDTLVAGSEGRQMFCYTNEKSVYTQPKAPGGGGFGIKVYSLQYLYQEWLKKNNIWTKSNDYKDLVRFTGATFTFFRSPTTDFVIQYSRQPPFLIQKETYMNCHPQALLLTKNHRVILSTKTKPNGKIKTRVKIKPTKQMITKWFFQDEFSKYDLFQIQAAAADFNYPQWGPNTQSTNLTFYALNTGFYHNTNWAQSQQGTQGYKPYTGYTDAAVEYDYPTKQGTTGRFHTKTDTYDNSINWSTGMFAKEVLNATKIKGPSSYVHERPVTIARYNPEEDTGKGNSVFFTSVVSDTGWAEPKDTDLVIHNVPLYIALFGFWNTIIKLKGDKAYMKYGMFVVKSDAIKLVTNTAQTYFPLLDWSFIQGKMPYEEYLLDSDKNFWYPTAYKQQEILNAIVECGQFIPKYSNLPSSSWQLNVKYTFYFKWGGPHITDQLATNPKDKEKYPVPDTVFQTIQIADPHKQACKEMLRAWDYRRGLITSSALKRMSENIQTDSSLESDDTETPKKKRRVTGEVPSAQEKNQKIQKHLLSLFEESTCQEEEDLHKLIQHQQQQQHKLKQNIIHLLIDLKKQQRYLQLQSGGN</sequence>
<dbReference type="GO" id="GO:0039615">
    <property type="term" value="C:T=1 icosahedral viral capsid"/>
    <property type="evidence" value="ECO:0007669"/>
    <property type="project" value="UniProtKB-UniRule"/>
</dbReference>
<dbReference type="EMBL" id="PP857069">
    <property type="protein sequence ID" value="XBU06616.1"/>
    <property type="molecule type" value="Genomic_DNA"/>
</dbReference>
<comment type="subcellular location">
    <subcellularLocation>
        <location evidence="1 6">Virion</location>
    </subcellularLocation>
</comment>
<name>A0AAU7SSU2_9VIRU</name>
<evidence type="ECO:0000256" key="2">
    <source>
        <dbReference type="ARBA" id="ARBA00006131"/>
    </source>
</evidence>
<comment type="similarity">
    <text evidence="2 6">Belongs to the anelloviridae capsid protein family.</text>
</comment>
<protein>
    <recommendedName>
        <fullName evidence="6">Capsid protein</fullName>
    </recommendedName>
</protein>
<evidence type="ECO:0000256" key="3">
    <source>
        <dbReference type="ARBA" id="ARBA00022431"/>
    </source>
</evidence>
<keyword evidence="3 6" id="KW-1140">T=1 icosahedral capsid protein</keyword>
<keyword evidence="5 6" id="KW-0946">Virion</keyword>
<comment type="function">
    <text evidence="6">Self-assembles to form an icosahedral capsid.</text>
</comment>
<proteinExistence type="inferred from homology"/>
<feature type="region of interest" description="Disordered" evidence="7">
    <location>
        <begin position="24"/>
        <end position="57"/>
    </location>
</feature>
<evidence type="ECO:0000256" key="7">
    <source>
        <dbReference type="SAM" id="MobiDB-lite"/>
    </source>
</evidence>